<feature type="compositionally biased region" description="Low complexity" evidence="8">
    <location>
        <begin position="924"/>
        <end position="949"/>
    </location>
</feature>
<comment type="cofactor">
    <cofactor evidence="1 7">
        <name>FAD</name>
        <dbReference type="ChEBI" id="CHEBI:57692"/>
    </cofactor>
</comment>
<protein>
    <recommendedName>
        <fullName evidence="3 7">Glycerol-3-phosphate dehydrogenase</fullName>
        <ecNumber evidence="3 7">1.1.5.3</ecNumber>
    </recommendedName>
</protein>
<dbReference type="Gene3D" id="3.30.9.10">
    <property type="entry name" value="D-Amino Acid Oxidase, subunit A, domain 2"/>
    <property type="match status" value="1"/>
</dbReference>
<dbReference type="Proteomes" id="UP000198406">
    <property type="component" value="Unassembled WGS sequence"/>
</dbReference>
<feature type="region of interest" description="Disordered" evidence="8">
    <location>
        <begin position="857"/>
        <end position="965"/>
    </location>
</feature>
<dbReference type="InterPro" id="IPR031656">
    <property type="entry name" value="DAO_C"/>
</dbReference>
<evidence type="ECO:0000256" key="6">
    <source>
        <dbReference type="ARBA" id="ARBA00023002"/>
    </source>
</evidence>
<dbReference type="OrthoDB" id="264015at2759"/>
<dbReference type="Gene3D" id="1.10.8.870">
    <property type="entry name" value="Alpha-glycerophosphate oxidase, cap domain"/>
    <property type="match status" value="1"/>
</dbReference>
<evidence type="ECO:0000256" key="8">
    <source>
        <dbReference type="SAM" id="MobiDB-lite"/>
    </source>
</evidence>
<evidence type="ECO:0000256" key="3">
    <source>
        <dbReference type="ARBA" id="ARBA00013029"/>
    </source>
</evidence>
<dbReference type="InterPro" id="IPR038299">
    <property type="entry name" value="DAO_C_sf"/>
</dbReference>
<dbReference type="AlphaFoldDB" id="A0A1Z5K7X0"/>
<evidence type="ECO:0000256" key="4">
    <source>
        <dbReference type="ARBA" id="ARBA00022630"/>
    </source>
</evidence>
<accession>A0A1Z5K7X0</accession>
<dbReference type="InterPro" id="IPR000447">
    <property type="entry name" value="G3P_DH_FAD-dep"/>
</dbReference>
<dbReference type="Pfam" id="PF01266">
    <property type="entry name" value="DAO"/>
    <property type="match status" value="1"/>
</dbReference>
<keyword evidence="12" id="KW-1185">Reference proteome</keyword>
<dbReference type="PRINTS" id="PR01001">
    <property type="entry name" value="FADG3PDH"/>
</dbReference>
<keyword evidence="6 7" id="KW-0560">Oxidoreductase</keyword>
<dbReference type="EC" id="1.1.5.3" evidence="3 7"/>
<evidence type="ECO:0000259" key="10">
    <source>
        <dbReference type="Pfam" id="PF16901"/>
    </source>
</evidence>
<sequence>MNPIGIRIGMTSCHSLTTTTMRAAFHDSTKTSSRVLQRCRASQPRVIQRTFRAHRQTHQNPNNHRDPGLHWTSVLSFPQTVPGPAQVPSRGKQIQQLQQPDEEYDVLIVGGGATGAGIALDAASRGLKVACVERGDFASETSSRSTKLIWAGIKYMGSAISGLLSWKTLTHPVQSFQNFHDEMMMVYHCHVERRYMMTKQPHLCHWVPLVVPFYAWHLNPPPLGEPLFAFFPILAPLTFKIYDALSVFTCPSSYIITKNKAAHCFPQLQLHDLKYASVFYEAQHNDARTNLAIALTAADRGATIVNYVEMMDFVFDENKVVGAVVQDRMTGNEWIVRAKQVVLAGGPFTDALRQREVRQESSDPFQPAVEGASGTHIVLRGGIVPENLGLLDYRTRDGRFLFILPWQGHTLVGTTDQKDPAQTLHNVPEDEIEWLLEESQKYLALPEPLQRSDVLSAWRGWRPLAVDPHAPPDTAVSRDHIISEHPVTGVLFIAGGKWTTWRQMAQDVTDRVVARLSLDRKCETLEIPLHGAEGYSEGLWKQVISKYKDMDEGMAKHLVETYGGLVWEVLACGPGGKWDEQRLVPGYPYIDAEVIYACREYACTVEDVLSRRTRLAFLNKEAAQSAIRRVADVMAQELQWSPAVKKQQIAAAQNYIGTFLCIMFTATTLSDDSSSHAVSRSAELLSCAKTAVKIAQQQHPGQDGWWSTTTYLSLHSGITTSYPQLEEGLSLLRTMDVELQQLESLVRRRGHTNDPTELIALSVKRLETDAQELAALIQKMMPVHARGQLHKHWQCIQQWFQSTAQQQGTRLKNILKIRATVLAEQELRRQRFSVSAVKPTTFNHTSPLFMDSPVRPPQQNANATAQTSAQNGAHRTYGGAPSYYGGPRPTGYGGGYGSQSNTPYYQGPHHSVGMRQRRGLQHDTQQQETQQEQMMLQQRLQQRQTNQRLQEARQAERSLAELGTL</sequence>
<dbReference type="GO" id="GO:0006072">
    <property type="term" value="P:glycerol-3-phosphate metabolic process"/>
    <property type="evidence" value="ECO:0007669"/>
    <property type="project" value="UniProtKB-UniRule"/>
</dbReference>
<dbReference type="InterPro" id="IPR006076">
    <property type="entry name" value="FAD-dep_OxRdtase"/>
</dbReference>
<dbReference type="InterPro" id="IPR036188">
    <property type="entry name" value="FAD/NAD-bd_sf"/>
</dbReference>
<evidence type="ECO:0000313" key="11">
    <source>
        <dbReference type="EMBL" id="GAX22316.1"/>
    </source>
</evidence>
<comment type="catalytic activity">
    <reaction evidence="7">
        <text>a quinone + sn-glycerol 3-phosphate = dihydroxyacetone phosphate + a quinol</text>
        <dbReference type="Rhea" id="RHEA:18977"/>
        <dbReference type="ChEBI" id="CHEBI:24646"/>
        <dbReference type="ChEBI" id="CHEBI:57597"/>
        <dbReference type="ChEBI" id="CHEBI:57642"/>
        <dbReference type="ChEBI" id="CHEBI:132124"/>
        <dbReference type="EC" id="1.1.5.3"/>
    </reaction>
</comment>
<evidence type="ECO:0000313" key="12">
    <source>
        <dbReference type="Proteomes" id="UP000198406"/>
    </source>
</evidence>
<gene>
    <name evidence="11" type="ORF">FisN_3Hh478</name>
</gene>
<name>A0A1Z5K7X0_FISSO</name>
<dbReference type="FunCoup" id="A0A1Z5K7X0">
    <property type="interactions" value="231"/>
</dbReference>
<feature type="domain" description="FAD dependent oxidoreductase" evidence="9">
    <location>
        <begin position="105"/>
        <end position="500"/>
    </location>
</feature>
<evidence type="ECO:0000256" key="1">
    <source>
        <dbReference type="ARBA" id="ARBA00001974"/>
    </source>
</evidence>
<dbReference type="PANTHER" id="PTHR11985">
    <property type="entry name" value="GLYCEROL-3-PHOSPHATE DEHYDROGENASE"/>
    <property type="match status" value="1"/>
</dbReference>
<keyword evidence="4 7" id="KW-0285">Flavoprotein</keyword>
<dbReference type="EMBL" id="BDSP01000182">
    <property type="protein sequence ID" value="GAX22316.1"/>
    <property type="molecule type" value="Genomic_DNA"/>
</dbReference>
<proteinExistence type="inferred from homology"/>
<evidence type="ECO:0000256" key="5">
    <source>
        <dbReference type="ARBA" id="ARBA00022827"/>
    </source>
</evidence>
<evidence type="ECO:0000256" key="7">
    <source>
        <dbReference type="RuleBase" id="RU361217"/>
    </source>
</evidence>
<organism evidence="11 12">
    <name type="scientific">Fistulifera solaris</name>
    <name type="common">Oleaginous diatom</name>
    <dbReference type="NCBI Taxonomy" id="1519565"/>
    <lineage>
        <taxon>Eukaryota</taxon>
        <taxon>Sar</taxon>
        <taxon>Stramenopiles</taxon>
        <taxon>Ochrophyta</taxon>
        <taxon>Bacillariophyta</taxon>
        <taxon>Bacillariophyceae</taxon>
        <taxon>Bacillariophycidae</taxon>
        <taxon>Naviculales</taxon>
        <taxon>Naviculaceae</taxon>
        <taxon>Fistulifera</taxon>
    </lineage>
</organism>
<dbReference type="GO" id="GO:0004368">
    <property type="term" value="F:glycerol-3-phosphate dehydrogenase (quinone) activity"/>
    <property type="evidence" value="ECO:0007669"/>
    <property type="project" value="UniProtKB-EC"/>
</dbReference>
<feature type="compositionally biased region" description="Basic and acidic residues" evidence="8">
    <location>
        <begin position="950"/>
        <end position="959"/>
    </location>
</feature>
<reference evidence="11 12" key="1">
    <citation type="journal article" date="2015" name="Plant Cell">
        <title>Oil accumulation by the oleaginous diatom Fistulifera solaris as revealed by the genome and transcriptome.</title>
        <authorList>
            <person name="Tanaka T."/>
            <person name="Maeda Y."/>
            <person name="Veluchamy A."/>
            <person name="Tanaka M."/>
            <person name="Abida H."/>
            <person name="Marechal E."/>
            <person name="Bowler C."/>
            <person name="Muto M."/>
            <person name="Sunaga Y."/>
            <person name="Tanaka M."/>
            <person name="Yoshino T."/>
            <person name="Taniguchi T."/>
            <person name="Fukuda Y."/>
            <person name="Nemoto M."/>
            <person name="Matsumoto M."/>
            <person name="Wong P.S."/>
            <person name="Aburatani S."/>
            <person name="Fujibuchi W."/>
        </authorList>
    </citation>
    <scope>NUCLEOTIDE SEQUENCE [LARGE SCALE GENOMIC DNA]</scope>
    <source>
        <strain evidence="11 12">JPCC DA0580</strain>
    </source>
</reference>
<dbReference type="Gene3D" id="3.50.50.60">
    <property type="entry name" value="FAD/NAD(P)-binding domain"/>
    <property type="match status" value="1"/>
</dbReference>
<dbReference type="PANTHER" id="PTHR11985:SF15">
    <property type="entry name" value="GLYCEROL-3-PHOSPHATE DEHYDROGENASE, MITOCHONDRIAL"/>
    <property type="match status" value="1"/>
</dbReference>
<keyword evidence="5" id="KW-0274">FAD</keyword>
<comment type="similarity">
    <text evidence="2 7">Belongs to the FAD-dependent glycerol-3-phosphate dehydrogenase family.</text>
</comment>
<dbReference type="SUPFAM" id="SSF51905">
    <property type="entry name" value="FAD/NAD(P)-binding domain"/>
    <property type="match status" value="1"/>
</dbReference>
<dbReference type="InParanoid" id="A0A1Z5K7X0"/>
<evidence type="ECO:0000256" key="2">
    <source>
        <dbReference type="ARBA" id="ARBA00007330"/>
    </source>
</evidence>
<dbReference type="PROSITE" id="PS00977">
    <property type="entry name" value="FAD_G3PDH_1"/>
    <property type="match status" value="1"/>
</dbReference>
<evidence type="ECO:0000259" key="9">
    <source>
        <dbReference type="Pfam" id="PF01266"/>
    </source>
</evidence>
<comment type="caution">
    <text evidence="11">The sequence shown here is derived from an EMBL/GenBank/DDBJ whole genome shotgun (WGS) entry which is preliminary data.</text>
</comment>
<dbReference type="Pfam" id="PF16901">
    <property type="entry name" value="DAO_C"/>
    <property type="match status" value="1"/>
</dbReference>
<feature type="domain" description="Alpha-glycerophosphate oxidase C-terminal" evidence="10">
    <location>
        <begin position="522"/>
        <end position="643"/>
    </location>
</feature>
<dbReference type="GO" id="GO:0005739">
    <property type="term" value="C:mitochondrion"/>
    <property type="evidence" value="ECO:0007669"/>
    <property type="project" value="TreeGrafter"/>
</dbReference>
<feature type="compositionally biased region" description="Low complexity" evidence="8">
    <location>
        <begin position="858"/>
        <end position="871"/>
    </location>
</feature>